<dbReference type="SUPFAM" id="SSF52777">
    <property type="entry name" value="CoA-dependent acyltransferases"/>
    <property type="match status" value="4"/>
</dbReference>
<feature type="compositionally biased region" description="Low complexity" evidence="1">
    <location>
        <begin position="2604"/>
        <end position="2619"/>
    </location>
</feature>
<feature type="region of interest" description="Disordered" evidence="1">
    <location>
        <begin position="2117"/>
        <end position="2695"/>
    </location>
</feature>
<accession>A0ABW7W469</accession>
<feature type="domain" description="Condensation" evidence="3">
    <location>
        <begin position="665"/>
        <end position="1110"/>
    </location>
</feature>
<dbReference type="Pfam" id="PF00501">
    <property type="entry name" value="AMP-binding"/>
    <property type="match status" value="3"/>
</dbReference>
<feature type="domain" description="AMP-dependent synthetase/ligase" evidence="2">
    <location>
        <begin position="1131"/>
        <end position="1485"/>
    </location>
</feature>
<keyword evidence="5" id="KW-1185">Reference proteome</keyword>
<comment type="caution">
    <text evidence="4">The sequence shown here is derived from an EMBL/GenBank/DDBJ whole genome shotgun (WGS) entry which is preliminary data.</text>
</comment>
<name>A0ABW7W469_9NOCA</name>
<dbReference type="InterPro" id="IPR023213">
    <property type="entry name" value="CAT-like_dom_sf"/>
</dbReference>
<dbReference type="Pfam" id="PF00668">
    <property type="entry name" value="Condensation"/>
    <property type="match status" value="2"/>
</dbReference>
<proteinExistence type="predicted"/>
<dbReference type="InterPro" id="IPR001242">
    <property type="entry name" value="Condensation_dom"/>
</dbReference>
<dbReference type="Gene3D" id="3.30.559.10">
    <property type="entry name" value="Chloramphenicol acetyltransferase-like domain"/>
    <property type="match status" value="2"/>
</dbReference>
<reference evidence="4 5" key="1">
    <citation type="submission" date="2024-10" db="EMBL/GenBank/DDBJ databases">
        <title>The Natural Products Discovery Center: Release of the First 8490 Sequenced Strains for Exploring Actinobacteria Biosynthetic Diversity.</title>
        <authorList>
            <person name="Kalkreuter E."/>
            <person name="Kautsar S.A."/>
            <person name="Yang D."/>
            <person name="Bader C.D."/>
            <person name="Teijaro C.N."/>
            <person name="Fluegel L."/>
            <person name="Davis C.M."/>
            <person name="Simpson J.R."/>
            <person name="Lauterbach L."/>
            <person name="Steele A.D."/>
            <person name="Gui C."/>
            <person name="Meng S."/>
            <person name="Li G."/>
            <person name="Viehrig K."/>
            <person name="Ye F."/>
            <person name="Su P."/>
            <person name="Kiefer A.F."/>
            <person name="Nichols A."/>
            <person name="Cepeda A.J."/>
            <person name="Yan W."/>
            <person name="Fan B."/>
            <person name="Jiang Y."/>
            <person name="Adhikari A."/>
            <person name="Zheng C.-J."/>
            <person name="Schuster L."/>
            <person name="Cowan T.M."/>
            <person name="Smanski M.J."/>
            <person name="Chevrette M.G."/>
            <person name="De Carvalho L.P.S."/>
            <person name="Shen B."/>
        </authorList>
    </citation>
    <scope>NUCLEOTIDE SEQUENCE [LARGE SCALE GENOMIC DNA]</scope>
    <source>
        <strain evidence="4 5">NPDC019377</strain>
    </source>
</reference>
<feature type="region of interest" description="Disordered" evidence="1">
    <location>
        <begin position="1627"/>
        <end position="1699"/>
    </location>
</feature>
<evidence type="ECO:0000313" key="5">
    <source>
        <dbReference type="Proteomes" id="UP001611494"/>
    </source>
</evidence>
<feature type="compositionally biased region" description="Low complexity" evidence="1">
    <location>
        <begin position="538"/>
        <end position="558"/>
    </location>
</feature>
<feature type="compositionally biased region" description="Low complexity" evidence="1">
    <location>
        <begin position="2264"/>
        <end position="2274"/>
    </location>
</feature>
<dbReference type="Gene3D" id="3.40.50.980">
    <property type="match status" value="2"/>
</dbReference>
<feature type="compositionally biased region" description="Pro residues" evidence="1">
    <location>
        <begin position="2124"/>
        <end position="2140"/>
    </location>
</feature>
<dbReference type="Gene3D" id="3.30.559.30">
    <property type="entry name" value="Nonribosomal peptide synthetase, condensation domain"/>
    <property type="match status" value="2"/>
</dbReference>
<feature type="domain" description="AMP-dependent synthetase/ligase" evidence="2">
    <location>
        <begin position="10"/>
        <end position="364"/>
    </location>
</feature>
<dbReference type="RefSeq" id="WP_397065863.1">
    <property type="nucleotide sequence ID" value="NZ_JBIRYL010000014.1"/>
</dbReference>
<evidence type="ECO:0000259" key="2">
    <source>
        <dbReference type="Pfam" id="PF00501"/>
    </source>
</evidence>
<feature type="compositionally biased region" description="Basic and acidic residues" evidence="1">
    <location>
        <begin position="502"/>
        <end position="518"/>
    </location>
</feature>
<dbReference type="PANTHER" id="PTHR45527:SF1">
    <property type="entry name" value="FATTY ACID SYNTHASE"/>
    <property type="match status" value="1"/>
</dbReference>
<dbReference type="SUPFAM" id="SSF56801">
    <property type="entry name" value="Acetyl-CoA synthetase-like"/>
    <property type="match status" value="3"/>
</dbReference>
<dbReference type="PANTHER" id="PTHR45527">
    <property type="entry name" value="NONRIBOSOMAL PEPTIDE SYNTHETASE"/>
    <property type="match status" value="1"/>
</dbReference>
<feature type="compositionally biased region" description="Basic and acidic residues" evidence="1">
    <location>
        <begin position="2161"/>
        <end position="2175"/>
    </location>
</feature>
<evidence type="ECO:0000313" key="4">
    <source>
        <dbReference type="EMBL" id="MFI2233579.1"/>
    </source>
</evidence>
<dbReference type="InterPro" id="IPR042099">
    <property type="entry name" value="ANL_N_sf"/>
</dbReference>
<protein>
    <submittedName>
        <fullName evidence="4">AMP-binding protein</fullName>
    </submittedName>
</protein>
<dbReference type="InterPro" id="IPR045851">
    <property type="entry name" value="AMP-bd_C_sf"/>
</dbReference>
<feature type="domain" description="Condensation" evidence="3">
    <location>
        <begin position="1726"/>
        <end position="2114"/>
    </location>
</feature>
<feature type="compositionally biased region" description="Basic and acidic residues" evidence="1">
    <location>
        <begin position="2647"/>
        <end position="2662"/>
    </location>
</feature>
<evidence type="ECO:0000259" key="3">
    <source>
        <dbReference type="Pfam" id="PF00668"/>
    </source>
</evidence>
<feature type="region of interest" description="Disordered" evidence="1">
    <location>
        <begin position="486"/>
        <end position="581"/>
    </location>
</feature>
<feature type="domain" description="AMP-dependent synthetase/ligase" evidence="2">
    <location>
        <begin position="2723"/>
        <end position="3057"/>
    </location>
</feature>
<gene>
    <name evidence="4" type="ORF">ACH49Z_27400</name>
</gene>
<dbReference type="Gene3D" id="3.40.50.12780">
    <property type="entry name" value="N-terminal domain of ligase-like"/>
    <property type="match status" value="2"/>
</dbReference>
<feature type="compositionally biased region" description="Low complexity" evidence="1">
    <location>
        <begin position="596"/>
        <end position="611"/>
    </location>
</feature>
<evidence type="ECO:0000256" key="1">
    <source>
        <dbReference type="SAM" id="MobiDB-lite"/>
    </source>
</evidence>
<dbReference type="InterPro" id="IPR000873">
    <property type="entry name" value="AMP-dep_synth/lig_dom"/>
</dbReference>
<organism evidence="4 5">
    <name type="scientific">Nocardia testacea</name>
    <dbReference type="NCBI Taxonomy" id="248551"/>
    <lineage>
        <taxon>Bacteria</taxon>
        <taxon>Bacillati</taxon>
        <taxon>Actinomycetota</taxon>
        <taxon>Actinomycetes</taxon>
        <taxon>Mycobacteriales</taxon>
        <taxon>Nocardiaceae</taxon>
        <taxon>Nocardia</taxon>
    </lineage>
</organism>
<dbReference type="Proteomes" id="UP001611494">
    <property type="component" value="Unassembled WGS sequence"/>
</dbReference>
<feature type="region of interest" description="Disordered" evidence="1">
    <location>
        <begin position="595"/>
        <end position="671"/>
    </location>
</feature>
<sequence>MTTLPQLIANAVETNPDGAALVLADGTGPLEQVSYADLDAWSSRLARSLMARGIGPEDLVAVAIPRSLDAVLAVWAVAKTGAGFVPIDPAYPPNWIAHLLVDVGAVYGLAVSWVRNELPDEIEWLQVDTVDAARSLEQFSSEPVTYADRIRPLRAEHPAYVSYVSDGEASPDGVVVTQAGLSGLCAEQQGRFRVEPEDRTLNFAPLPSDSAVLELLLALGGAATMVVVSPLVSTADELTELLRRTGVTHAYLTPEALEVMDPAGLDELGVVIAGRRPCPPEPVSRWAIPVAGGATRALYQGYGPAEATIVTNISTALTPGRAPTLGAPIRGVTAHILDGQLAQVPTGAVGELYLGGPHLARGYHRRPGRTAQLLVADPYADDGARLFRTGDLVRRAEDGELEYVGRVELPPLPDATGPRVLDTPQVTVEAAADPEVPLDQSLPDFEQSLPIREAAALPGEPDLPAVEPEQPVEANTFAGYGYGLPHRQPAAEPEPMPPARGLPEEDSRLASERRDMELPGRGYLEMPDRSHPLGARGARAAETSPTATETTEPADPAADSWLGGGRQLPAPGDTQTSRGGSYRAAGDALAFYENTPEGAAAPGPSPAVLPATRPEPGVAEFPFGARDSNAPSPLWPDSAGASRRSEQSPEPVPAPDDRTAQRPESIPLSPGQLRLWERNRFTPEEGVDTVTAAMTLTGTLDAAAMQAAVADVVDRHETLRTVYPEVGGTPHQVVLPRERAVPEVVAEPVAPAELADWLQALARTDFDVADPDQVPVRFALAETGPREHVVAVVVHRILADEVSAGLLLRDLLRAFLGRRNRSRPLWQPLSVQYLDYFLSRQAELGDSTDPDSLAAARLAFWREYLAGLPPRLEIPAAAVRSGVTGYGVHGFEIATRTHRRIADIARRAEVSEFIVVRAAFAVLLARSAAVTDIVLGSSVRGHDERELDDAIGPYANTVVLRTRIDPAESFLDLVARVAESDRAAFAHADLPFEILDAAIGAGAPLFDIAISLRHNDVPRLEMPSLSTEPIEIANSSAECGLRLVIDPHRAPDGSPDGIAAALHYAADRFDTATVTEFARRLQRVLTVAGGDPDGPVGDIDLLSRADLDRLLVVWNDTRYPVAPDLLLDGYRRTVATRPDTVAVADAESELTYQEFDARVNRLARRLIEAGVGTETPVGVALRNSTELLVAIYAVLTAGGACLPLDPDDPAGWNARILDLAGPACVLVTPADEARLAAAVESTTRPRPPILVTGAEDARHCADPVRPEELTRSIRPGHAAYLLCASVSPDGPELAVLTHSAINNQITLMLAQYPMGFTDVYLQQNPPTRDTSLWGTFLPLRAGAELALAPAGARDPEGIAATIAARAVTVTDFGPGELAAFAEHADPGPMRSLREVFVTGGPLAPEIAAAVRERCGARAQNLYGTAETAVSATSWPAAGSADRSVPIGLPQWNTRVYVLDSRLRPVPPGVPGELYLAGDQLARGYLGRPGATADRFVANPFGYGQRMYRTGDLVRWRDATATTPQRLDYLGRTDDQFGYRGHRIRPAAVAAALRALPGIAEAAVLTRGAGPAVSSAARPGARLVAYVVAEQAGAETDLARIRAELAQTVPGDLVPSAFAVVERIPLTGTGAPDRTRLPDPDEIAPLPPDPGPWAAEAFAETTGAPDVAETAPAQPEPRVTEPTAAPVPLPGTAPETSGELPATPTAARLLDNPVPGVEVRSVVLDLPADQPLSRTETAVRSLMARHPMLSARLDAGERPPALWIPPREQRGERQYWWLGPESGENTVATDDVVQAAADALDPATGRNIHFVVTGTEPARRLVVVANGLAVDDRSWRIIIDELLAGWSGAELAPAAPENKLPQLVHALDARARSIELLDESGWWRRNLAGAQIAAPLGTADLRARRRVSLAITAEGTAAVTAAAAAYGATVPEVLLTAVAVALHTGAQGKVARAIGSLVRCDADARSFANGTDDLVGGFATEFPLSVRIVDIDTTEALVGGSAAGSALVQIRDLYRSVPDGGAGYALLRHLNPETTAEFAAAESGRLTLRYRDLRPARVHTDGPADGVPLALSVDATDDGLLCRFDYATDVFAGEDVKTFAEHWVRALGGLAEHGLRPDVGLAGPAPAPQPAAEPVPTQMPEPEPDAEVTSLLRPVTGIPDAAAHEPGHGALPRRDAPPAAAANPLPDTAGAPDAGELPRRRIPDAETSVPGTDADAAGAGLPQRGTATGTRASAQPEPGPEQTASPTGDTVPPAATGNDADELDPAATATASPSALPQRRRRPEADSGAVDDPGPASLSQRRSGLGAGAAGVFDPGSDSLPQRRPRPEAEAAVVDEPSSASLPQRRPGLDAGTDSLPQRRRRPEAEAEAAAEPSSVSLPQHRPRPDTEAAAVADPGPVSLPQRRPGPSHSAPDAASPEPTPRSGALPQRRPRHDSGPAGEPVSEQAVEPSGRLQAEPRYGGGAADDPAAPVDPTPPALPGRRSGALGQTEHPGTETDSPAATATPGLPRRRPRHDNGSLAEPEPAGVSEPAPVSLPQRRSRLGAQSGVDAAASLSESVSAEGGSGPEPLPERRSAAEAGSAPTGAGSESTSAPALPRRDARSVEADGPAAESAADPAPAGLPRREPRDEAESAPVELPPALPRRRPQPLRDETASSEPRDWTLKRSKPAAPEPEPVDAPGPELTADPEPTTYLRPIPDVETTAYMSPVTDLAARDDQSTLLSLFDEQVSRTPTVPAVRQGARVLSYSELDRKSRALAVELIRFGVGDGTLVAVAMRPGIDLVVAVCAVLRAGGGYVPVDPGRPTAEVDEVLAAAAPICVLSTSDEGLTTGTGISVVAIDLLYLDLPTDPSADPPVAADDLADIRYVPGGSAGVTSTHRQLVERLRRAQRSHPYDSSDLVLHAAPTVTDITLWELFRPLHHGAQILMPDHPGRAADLSRSIAAHRVTIVHVVPSLLDRFLDSVTDGGGRAAHPSLRRVVVDGAALPPGGVERFTTVLPGAELVIWYGHNETGVITVGSVGGRPVTNDRVYLLDEQLRPVPPGTVGEMYIGGPQLARGYHAAAAETASRFVATGGGGRLYRTGDLVRRRDGVLEYLGRVERVGGSLMSGSRRGGHD</sequence>
<dbReference type="Gene3D" id="2.30.38.10">
    <property type="entry name" value="Luciferase, Domain 3"/>
    <property type="match status" value="1"/>
</dbReference>
<dbReference type="Gene3D" id="3.30.300.30">
    <property type="match status" value="1"/>
</dbReference>
<feature type="compositionally biased region" description="Low complexity" evidence="1">
    <location>
        <begin position="2176"/>
        <end position="2190"/>
    </location>
</feature>
<feature type="compositionally biased region" description="Low complexity" evidence="1">
    <location>
        <begin position="2549"/>
        <end position="2560"/>
    </location>
</feature>
<dbReference type="EMBL" id="JBIRYL010000014">
    <property type="protein sequence ID" value="MFI2233579.1"/>
    <property type="molecule type" value="Genomic_DNA"/>
</dbReference>